<accession>A0A8J6GXD0</accession>
<evidence type="ECO:0000313" key="3">
    <source>
        <dbReference type="Proteomes" id="UP000710432"/>
    </source>
</evidence>
<reference evidence="2" key="1">
    <citation type="submission" date="2020-03" db="EMBL/GenBank/DDBJ databases">
        <title>Studies in the Genomics of Life Span.</title>
        <authorList>
            <person name="Glass D."/>
        </authorList>
    </citation>
    <scope>NUCLEOTIDE SEQUENCE</scope>
    <source>
        <strain evidence="2">LTLLF</strain>
        <tissue evidence="2">Muscle</tissue>
    </source>
</reference>
<evidence type="ECO:0000313" key="2">
    <source>
        <dbReference type="EMBL" id="KAH0518712.1"/>
    </source>
</evidence>
<sequence length="127" mass="13819">MDQSCILGHNPAPAAPPYTQKKRHPDGVGGGVEGTDRVEPPGAEIRMFSFMKDKKPEDPMFLMDPFAIHRQHMRHMLLGGFGYSPFLSITDGNTPATRPASHRMQAGAVSPFEMLGMSGGFMDMVGT</sequence>
<dbReference type="EMBL" id="JAATJU010009969">
    <property type="protein sequence ID" value="KAH0518712.1"/>
    <property type="molecule type" value="Genomic_DNA"/>
</dbReference>
<name>A0A8J6GXD0_MICOH</name>
<dbReference type="Proteomes" id="UP000710432">
    <property type="component" value="Unassembled WGS sequence"/>
</dbReference>
<dbReference type="AlphaFoldDB" id="A0A8J6GXD0"/>
<protein>
    <submittedName>
        <fullName evidence="2">Myeloid leukemia factor 2</fullName>
    </submittedName>
</protein>
<comment type="caution">
    <text evidence="2">The sequence shown here is derived from an EMBL/GenBank/DDBJ whole genome shotgun (WGS) entry which is preliminary data.</text>
</comment>
<gene>
    <name evidence="2" type="ORF">LTLLF_209170</name>
</gene>
<proteinExistence type="predicted"/>
<feature type="region of interest" description="Disordered" evidence="1">
    <location>
        <begin position="1"/>
        <end position="39"/>
    </location>
</feature>
<evidence type="ECO:0000256" key="1">
    <source>
        <dbReference type="SAM" id="MobiDB-lite"/>
    </source>
</evidence>
<organism evidence="2 3">
    <name type="scientific">Microtus ochrogaster</name>
    <name type="common">Prairie vole</name>
    <dbReference type="NCBI Taxonomy" id="79684"/>
    <lineage>
        <taxon>Eukaryota</taxon>
        <taxon>Metazoa</taxon>
        <taxon>Chordata</taxon>
        <taxon>Craniata</taxon>
        <taxon>Vertebrata</taxon>
        <taxon>Euteleostomi</taxon>
        <taxon>Mammalia</taxon>
        <taxon>Eutheria</taxon>
        <taxon>Euarchontoglires</taxon>
        <taxon>Glires</taxon>
        <taxon>Rodentia</taxon>
        <taxon>Myomorpha</taxon>
        <taxon>Muroidea</taxon>
        <taxon>Cricetidae</taxon>
        <taxon>Arvicolinae</taxon>
        <taxon>Microtus</taxon>
    </lineage>
</organism>